<dbReference type="Proteomes" id="UP000225706">
    <property type="component" value="Unassembled WGS sequence"/>
</dbReference>
<proteinExistence type="predicted"/>
<evidence type="ECO:0000256" key="2">
    <source>
        <dbReference type="SAM" id="Phobius"/>
    </source>
</evidence>
<name>A0A2B4RT18_STYPI</name>
<organism evidence="3 4">
    <name type="scientific">Stylophora pistillata</name>
    <name type="common">Smooth cauliflower coral</name>
    <dbReference type="NCBI Taxonomy" id="50429"/>
    <lineage>
        <taxon>Eukaryota</taxon>
        <taxon>Metazoa</taxon>
        <taxon>Cnidaria</taxon>
        <taxon>Anthozoa</taxon>
        <taxon>Hexacorallia</taxon>
        <taxon>Scleractinia</taxon>
        <taxon>Astrocoeniina</taxon>
        <taxon>Pocilloporidae</taxon>
        <taxon>Stylophora</taxon>
    </lineage>
</organism>
<feature type="compositionally biased region" description="Polar residues" evidence="1">
    <location>
        <begin position="373"/>
        <end position="386"/>
    </location>
</feature>
<evidence type="ECO:0000256" key="1">
    <source>
        <dbReference type="SAM" id="MobiDB-lite"/>
    </source>
</evidence>
<feature type="region of interest" description="Disordered" evidence="1">
    <location>
        <begin position="356"/>
        <end position="386"/>
    </location>
</feature>
<feature type="compositionally biased region" description="Polar residues" evidence="1">
    <location>
        <begin position="475"/>
        <end position="502"/>
    </location>
</feature>
<evidence type="ECO:0000313" key="4">
    <source>
        <dbReference type="Proteomes" id="UP000225706"/>
    </source>
</evidence>
<keyword evidence="4" id="KW-1185">Reference proteome</keyword>
<feature type="compositionally biased region" description="Basic residues" evidence="1">
    <location>
        <begin position="460"/>
        <end position="472"/>
    </location>
</feature>
<accession>A0A2B4RT18</accession>
<feature type="compositionally biased region" description="Polar residues" evidence="1">
    <location>
        <begin position="30"/>
        <end position="49"/>
    </location>
</feature>
<feature type="transmembrane region" description="Helical" evidence="2">
    <location>
        <begin position="101"/>
        <end position="124"/>
    </location>
</feature>
<dbReference type="EMBL" id="LSMT01000358">
    <property type="protein sequence ID" value="PFX19497.1"/>
    <property type="molecule type" value="Genomic_DNA"/>
</dbReference>
<comment type="caution">
    <text evidence="3">The sequence shown here is derived from an EMBL/GenBank/DDBJ whole genome shotgun (WGS) entry which is preliminary data.</text>
</comment>
<keyword evidence="2" id="KW-0472">Membrane</keyword>
<feature type="compositionally biased region" description="Basic and acidic residues" evidence="1">
    <location>
        <begin position="509"/>
        <end position="531"/>
    </location>
</feature>
<evidence type="ECO:0000313" key="3">
    <source>
        <dbReference type="EMBL" id="PFX19497.1"/>
    </source>
</evidence>
<sequence length="585" mass="64879">METDRSPVAFEHITEDNGTATEESAICSATPVSPNTNDSLTLEQQNQQDSKTDEKPLKCADVSLTLSDDVNGGPVWLQIDGETLHQVEENPEKRWKPGWEWVKMACTYGVGGVIFIPIIAVAGVVSPPLLLAQKWTTGRRSGKYSAIGLGVFVGTLFLPILAPWGIYKLFKHLHSKLPEKVNYWINRWNDQDATLLGELSHEDGSVDFKIPESILINIDQVQVDYLYPNQEVANRNQLVTPNDPIHDYWSNVSDQEDANESQVERVQAFLEGLEYKIGHSADKVEEYCRECQLNDGQLVVSDDGDECGRLDTQLLCVRRVVSDTIVNAKIAETDFDKCKFAAGLCSSRCLINQRPHEVSQASRGKDTDGNLKSGKSPSNSEENFSKAQIAAQISDKSCAHLCEDIMDLPEMGPKGQGSEGSCAPLHTDKMDLPEMGSTDQRSEGICAPMYTETKDPAEKRPKKKAKRRRKKRTGEQVSTKNPTSPATSEGNNTSHLHSTSPFLQGEDSGAEKERATEVQEDKEITPEKKPGEIGNAVTETKNPLADHLVEKSGNSKIQRVIEQFEVKPNDELKRCLHTAHFNHID</sequence>
<protein>
    <submittedName>
        <fullName evidence="3">Uncharacterized protein</fullName>
    </submittedName>
</protein>
<dbReference type="AlphaFoldDB" id="A0A2B4RT18"/>
<keyword evidence="2" id="KW-1133">Transmembrane helix</keyword>
<keyword evidence="2" id="KW-0812">Transmembrane</keyword>
<reference evidence="4" key="1">
    <citation type="journal article" date="2017" name="bioRxiv">
        <title>Comparative analysis of the genomes of Stylophora pistillata and Acropora digitifera provides evidence for extensive differences between species of corals.</title>
        <authorList>
            <person name="Voolstra C.R."/>
            <person name="Li Y."/>
            <person name="Liew Y.J."/>
            <person name="Baumgarten S."/>
            <person name="Zoccola D."/>
            <person name="Flot J.-F."/>
            <person name="Tambutte S."/>
            <person name="Allemand D."/>
            <person name="Aranda M."/>
        </authorList>
    </citation>
    <scope>NUCLEOTIDE SEQUENCE [LARGE SCALE GENOMIC DNA]</scope>
</reference>
<gene>
    <name evidence="3" type="ORF">AWC38_SpisGene16098</name>
</gene>
<feature type="region of interest" description="Disordered" evidence="1">
    <location>
        <begin position="409"/>
        <end position="551"/>
    </location>
</feature>
<feature type="transmembrane region" description="Helical" evidence="2">
    <location>
        <begin position="144"/>
        <end position="167"/>
    </location>
</feature>
<feature type="region of interest" description="Disordered" evidence="1">
    <location>
        <begin position="1"/>
        <end position="55"/>
    </location>
</feature>